<organism evidence="1 2">
    <name type="scientific">Cichorium intybus</name>
    <name type="common">Chicory</name>
    <dbReference type="NCBI Taxonomy" id="13427"/>
    <lineage>
        <taxon>Eukaryota</taxon>
        <taxon>Viridiplantae</taxon>
        <taxon>Streptophyta</taxon>
        <taxon>Embryophyta</taxon>
        <taxon>Tracheophyta</taxon>
        <taxon>Spermatophyta</taxon>
        <taxon>Magnoliopsida</taxon>
        <taxon>eudicotyledons</taxon>
        <taxon>Gunneridae</taxon>
        <taxon>Pentapetalae</taxon>
        <taxon>asterids</taxon>
        <taxon>campanulids</taxon>
        <taxon>Asterales</taxon>
        <taxon>Asteraceae</taxon>
        <taxon>Cichorioideae</taxon>
        <taxon>Cichorieae</taxon>
        <taxon>Cichoriinae</taxon>
        <taxon>Cichorium</taxon>
    </lineage>
</organism>
<dbReference type="EMBL" id="CM042010">
    <property type="protein sequence ID" value="KAI3779097.1"/>
    <property type="molecule type" value="Genomic_DNA"/>
</dbReference>
<protein>
    <submittedName>
        <fullName evidence="1">Uncharacterized protein</fullName>
    </submittedName>
</protein>
<accession>A0ACB9G8L2</accession>
<dbReference type="Proteomes" id="UP001055811">
    <property type="component" value="Linkage Group LG02"/>
</dbReference>
<gene>
    <name evidence="1" type="ORF">L2E82_08590</name>
</gene>
<evidence type="ECO:0000313" key="1">
    <source>
        <dbReference type="EMBL" id="KAI3779097.1"/>
    </source>
</evidence>
<reference evidence="2" key="1">
    <citation type="journal article" date="2022" name="Mol. Ecol. Resour.">
        <title>The genomes of chicory, endive, great burdock and yacon provide insights into Asteraceae palaeo-polyploidization history and plant inulin production.</title>
        <authorList>
            <person name="Fan W."/>
            <person name="Wang S."/>
            <person name="Wang H."/>
            <person name="Wang A."/>
            <person name="Jiang F."/>
            <person name="Liu H."/>
            <person name="Zhao H."/>
            <person name="Xu D."/>
            <person name="Zhang Y."/>
        </authorList>
    </citation>
    <scope>NUCLEOTIDE SEQUENCE [LARGE SCALE GENOMIC DNA]</scope>
    <source>
        <strain evidence="2">cv. Punajuju</strain>
    </source>
</reference>
<keyword evidence="2" id="KW-1185">Reference proteome</keyword>
<proteinExistence type="predicted"/>
<reference evidence="1 2" key="2">
    <citation type="journal article" date="2022" name="Mol. Ecol. Resour.">
        <title>The genomes of chicory, endive, great burdock and yacon provide insights into Asteraceae paleo-polyploidization history and plant inulin production.</title>
        <authorList>
            <person name="Fan W."/>
            <person name="Wang S."/>
            <person name="Wang H."/>
            <person name="Wang A."/>
            <person name="Jiang F."/>
            <person name="Liu H."/>
            <person name="Zhao H."/>
            <person name="Xu D."/>
            <person name="Zhang Y."/>
        </authorList>
    </citation>
    <scope>NUCLEOTIDE SEQUENCE [LARGE SCALE GENOMIC DNA]</scope>
    <source>
        <strain evidence="2">cv. Punajuju</strain>
        <tissue evidence="1">Leaves</tissue>
    </source>
</reference>
<name>A0ACB9G8L2_CICIN</name>
<comment type="caution">
    <text evidence="1">The sequence shown here is derived from an EMBL/GenBank/DDBJ whole genome shotgun (WGS) entry which is preliminary data.</text>
</comment>
<sequence>MEINTGGRIGGVQSEEGKLNVDKMEKDVSRFVKVTEKPDLVNVGNDDVMIRVEEMEGRIFDPGIYVSMDEKKESEESDGEESYMSSDDEFSRDNSGGESKEAEYESRVQEPSHEVSSNNGGVGKITEEERGEEPKMCAANSFESKRDVMIADTKIDLSNFKGEKDGNLESVHKISLVEKSSDNSSIESDNNSKSPTGMSPVLGCEGPIDAKDMDLEKESEQGELGSEGPEAQTQVIEGMSAKLKVLLSRETSIKEKLKIIEQEERECRDDTHVGLGV</sequence>
<evidence type="ECO:0000313" key="2">
    <source>
        <dbReference type="Proteomes" id="UP001055811"/>
    </source>
</evidence>